<proteinExistence type="predicted"/>
<sequence length="112" mass="12924">MLQCAKVCIFEEGIDRLNYHVFSEGASVNEPVQSKKKHCHFESPVMTTIMLRNHDNHCDRNPESVRVPRYASQLMREKTPNVNQYTSATRSMPVMPISRESGYTVTDQMFLT</sequence>
<keyword evidence="1" id="KW-1185">Reference proteome</keyword>
<reference evidence="2" key="2">
    <citation type="submission" date="2020-10" db="UniProtKB">
        <authorList>
            <consortium name="WormBaseParasite"/>
        </authorList>
    </citation>
    <scope>IDENTIFICATION</scope>
</reference>
<name>A0A7E4VAJ4_PANRE</name>
<protein>
    <submittedName>
        <fullName evidence="2">Uncharacterized protein</fullName>
    </submittedName>
</protein>
<dbReference type="WBParaSite" id="Pan_g18521.t1">
    <property type="protein sequence ID" value="Pan_g18521.t1"/>
    <property type="gene ID" value="Pan_g18521"/>
</dbReference>
<accession>A0A7E4VAJ4</accession>
<organism evidence="1 2">
    <name type="scientific">Panagrellus redivivus</name>
    <name type="common">Microworm</name>
    <dbReference type="NCBI Taxonomy" id="6233"/>
    <lineage>
        <taxon>Eukaryota</taxon>
        <taxon>Metazoa</taxon>
        <taxon>Ecdysozoa</taxon>
        <taxon>Nematoda</taxon>
        <taxon>Chromadorea</taxon>
        <taxon>Rhabditida</taxon>
        <taxon>Tylenchina</taxon>
        <taxon>Panagrolaimomorpha</taxon>
        <taxon>Panagrolaimoidea</taxon>
        <taxon>Panagrolaimidae</taxon>
        <taxon>Panagrellus</taxon>
    </lineage>
</organism>
<dbReference type="Proteomes" id="UP000492821">
    <property type="component" value="Unassembled WGS sequence"/>
</dbReference>
<dbReference type="AlphaFoldDB" id="A0A7E4VAJ4"/>
<evidence type="ECO:0000313" key="1">
    <source>
        <dbReference type="Proteomes" id="UP000492821"/>
    </source>
</evidence>
<reference evidence="1" key="1">
    <citation type="journal article" date="2013" name="Genetics">
        <title>The draft genome and transcriptome of Panagrellus redivivus are shaped by the harsh demands of a free-living lifestyle.</title>
        <authorList>
            <person name="Srinivasan J."/>
            <person name="Dillman A.R."/>
            <person name="Macchietto M.G."/>
            <person name="Heikkinen L."/>
            <person name="Lakso M."/>
            <person name="Fracchia K.M."/>
            <person name="Antoshechkin I."/>
            <person name="Mortazavi A."/>
            <person name="Wong G."/>
            <person name="Sternberg P.W."/>
        </authorList>
    </citation>
    <scope>NUCLEOTIDE SEQUENCE [LARGE SCALE GENOMIC DNA]</scope>
    <source>
        <strain evidence="1">MT8872</strain>
    </source>
</reference>
<evidence type="ECO:0000313" key="2">
    <source>
        <dbReference type="WBParaSite" id="Pan_g18521.t1"/>
    </source>
</evidence>